<reference evidence="2 3" key="1">
    <citation type="submission" date="2016-07" db="EMBL/GenBank/DDBJ databases">
        <title>Draft genome of the white-rot fungus Obba rivulosa 3A-2.</title>
        <authorList>
            <consortium name="DOE Joint Genome Institute"/>
            <person name="Miettinen O."/>
            <person name="Riley R."/>
            <person name="Acob R."/>
            <person name="Barry K."/>
            <person name="Cullen D."/>
            <person name="De Vries R."/>
            <person name="Hainaut M."/>
            <person name="Hatakka A."/>
            <person name="Henrissat B."/>
            <person name="Hilden K."/>
            <person name="Kuo R."/>
            <person name="Labutti K."/>
            <person name="Lipzen A."/>
            <person name="Makela M.R."/>
            <person name="Sandor L."/>
            <person name="Spatafora J.W."/>
            <person name="Grigoriev I.V."/>
            <person name="Hibbett D.S."/>
        </authorList>
    </citation>
    <scope>NUCLEOTIDE SEQUENCE [LARGE SCALE GENOMIC DNA]</scope>
    <source>
        <strain evidence="2 3">3A-2</strain>
    </source>
</reference>
<evidence type="ECO:0000313" key="2">
    <source>
        <dbReference type="EMBL" id="OCH91956.1"/>
    </source>
</evidence>
<evidence type="ECO:0000313" key="3">
    <source>
        <dbReference type="Proteomes" id="UP000250043"/>
    </source>
</evidence>
<dbReference type="EMBL" id="KV722377">
    <property type="protein sequence ID" value="OCH91956.1"/>
    <property type="molecule type" value="Genomic_DNA"/>
</dbReference>
<organism evidence="2 3">
    <name type="scientific">Obba rivulosa</name>
    <dbReference type="NCBI Taxonomy" id="1052685"/>
    <lineage>
        <taxon>Eukaryota</taxon>
        <taxon>Fungi</taxon>
        <taxon>Dikarya</taxon>
        <taxon>Basidiomycota</taxon>
        <taxon>Agaricomycotina</taxon>
        <taxon>Agaricomycetes</taxon>
        <taxon>Polyporales</taxon>
        <taxon>Gelatoporiaceae</taxon>
        <taxon>Obba</taxon>
    </lineage>
</organism>
<keyword evidence="3" id="KW-1185">Reference proteome</keyword>
<feature type="transmembrane region" description="Helical" evidence="1">
    <location>
        <begin position="60"/>
        <end position="80"/>
    </location>
</feature>
<accession>A0A8E2AWP5</accession>
<gene>
    <name evidence="2" type="ORF">OBBRIDRAFT_490318</name>
</gene>
<keyword evidence="1" id="KW-0472">Membrane</keyword>
<evidence type="ECO:0000256" key="1">
    <source>
        <dbReference type="SAM" id="Phobius"/>
    </source>
</evidence>
<dbReference type="AlphaFoldDB" id="A0A8E2AWP5"/>
<keyword evidence="1" id="KW-1133">Transmembrane helix</keyword>
<proteinExistence type="predicted"/>
<name>A0A8E2AWP5_9APHY</name>
<sequence>MIRIRSIQVNIYLWSVSQVPYSFHVECIRLRRSGTTWPTSRSSRRAKGTPKLLSIRLSKYLLCSPGCAMFLSLLFCLSMHRSDNIT</sequence>
<dbReference type="Proteomes" id="UP000250043">
    <property type="component" value="Unassembled WGS sequence"/>
</dbReference>
<keyword evidence="1" id="KW-0812">Transmembrane</keyword>
<protein>
    <submittedName>
        <fullName evidence="2">Uncharacterized protein</fullName>
    </submittedName>
</protein>